<dbReference type="Pfam" id="PF00238">
    <property type="entry name" value="Ribosomal_L14"/>
    <property type="match status" value="1"/>
</dbReference>
<evidence type="ECO:0000256" key="1">
    <source>
        <dbReference type="ARBA" id="ARBA00010745"/>
    </source>
</evidence>
<organism evidence="4 5">
    <name type="scientific">Vitis vinifera</name>
    <name type="common">Grape</name>
    <dbReference type="NCBI Taxonomy" id="29760"/>
    <lineage>
        <taxon>Eukaryota</taxon>
        <taxon>Viridiplantae</taxon>
        <taxon>Streptophyta</taxon>
        <taxon>Embryophyta</taxon>
        <taxon>Tracheophyta</taxon>
        <taxon>Spermatophyta</taxon>
        <taxon>Magnoliopsida</taxon>
        <taxon>eudicotyledons</taxon>
        <taxon>Gunneridae</taxon>
        <taxon>Pentapetalae</taxon>
        <taxon>rosids</taxon>
        <taxon>Vitales</taxon>
        <taxon>Vitaceae</taxon>
        <taxon>Viteae</taxon>
        <taxon>Vitis</taxon>
    </lineage>
</organism>
<keyword evidence="2" id="KW-0689">Ribosomal protein</keyword>
<sequence>TLLPLNVVDNDGPRIDVYLNHIRISNCSDIHRGDIIVVVIKETIPNIPLETSRVIENVIVCTYKDVKRT</sequence>
<proteinExistence type="inferred from homology"/>
<evidence type="ECO:0000256" key="2">
    <source>
        <dbReference type="ARBA" id="ARBA00022980"/>
    </source>
</evidence>
<comment type="similarity">
    <text evidence="1">Belongs to the universal ribosomal protein uL14 family.</text>
</comment>
<dbReference type="InterPro" id="IPR000218">
    <property type="entry name" value="Ribosomal_uL14"/>
</dbReference>
<keyword evidence="3" id="KW-0687">Ribonucleoprotein</keyword>
<evidence type="ECO:0000313" key="4">
    <source>
        <dbReference type="EMBL" id="WJZ94665.1"/>
    </source>
</evidence>
<evidence type="ECO:0000256" key="3">
    <source>
        <dbReference type="ARBA" id="ARBA00023274"/>
    </source>
</evidence>
<dbReference type="EMBL" id="CP126656">
    <property type="protein sequence ID" value="WJZ94665.1"/>
    <property type="molecule type" value="Genomic_DNA"/>
</dbReference>
<accession>A0ABY9CGY7</accession>
<reference evidence="4 5" key="1">
    <citation type="journal article" date="2023" name="Hortic Res">
        <title>The complete reference genome for grapevine (Vitis vinifera L.) genetics and breeding.</title>
        <authorList>
            <person name="Shi X."/>
            <person name="Cao S."/>
            <person name="Wang X."/>
            <person name="Huang S."/>
            <person name="Wang Y."/>
            <person name="Liu Z."/>
            <person name="Liu W."/>
            <person name="Leng X."/>
            <person name="Peng Y."/>
            <person name="Wang N."/>
            <person name="Wang Y."/>
            <person name="Ma Z."/>
            <person name="Xu X."/>
            <person name="Zhang F."/>
            <person name="Xue H."/>
            <person name="Zhong H."/>
            <person name="Wang Y."/>
            <person name="Zhang K."/>
            <person name="Velt A."/>
            <person name="Avia K."/>
            <person name="Holtgrawe D."/>
            <person name="Grimplet J."/>
            <person name="Matus J.T."/>
            <person name="Ware D."/>
            <person name="Wu X."/>
            <person name="Wang H."/>
            <person name="Liu C."/>
            <person name="Fang Y."/>
            <person name="Rustenholz C."/>
            <person name="Cheng Z."/>
            <person name="Xiao H."/>
            <person name="Zhou Y."/>
        </authorList>
    </citation>
    <scope>NUCLEOTIDE SEQUENCE [LARGE SCALE GENOMIC DNA]</scope>
    <source>
        <strain evidence="5">cv. Pinot noir / PN40024</strain>
        <tissue evidence="4">Leaf</tissue>
    </source>
</reference>
<gene>
    <name evidence="4" type="ORF">VitviT2T_013504</name>
</gene>
<dbReference type="InterPro" id="IPR036853">
    <property type="entry name" value="Ribosomal_uL14_sf"/>
</dbReference>
<protein>
    <submittedName>
        <fullName evidence="4">Uncharacterized protein</fullName>
    </submittedName>
</protein>
<name>A0ABY9CGY7_VITVI</name>
<evidence type="ECO:0000313" key="5">
    <source>
        <dbReference type="Proteomes" id="UP001227230"/>
    </source>
</evidence>
<dbReference type="Gene3D" id="2.40.150.20">
    <property type="entry name" value="Ribosomal protein L14"/>
    <property type="match status" value="1"/>
</dbReference>
<keyword evidence="5" id="KW-1185">Reference proteome</keyword>
<dbReference type="SUPFAM" id="SSF50193">
    <property type="entry name" value="Ribosomal protein L14"/>
    <property type="match status" value="1"/>
</dbReference>
<feature type="non-terminal residue" evidence="4">
    <location>
        <position position="1"/>
    </location>
</feature>
<dbReference type="Proteomes" id="UP001227230">
    <property type="component" value="Chromosome 9"/>
</dbReference>